<protein>
    <submittedName>
        <fullName evidence="1">Uncharacterized protein</fullName>
    </submittedName>
</protein>
<reference evidence="1 2" key="1">
    <citation type="journal article" date="2012" name="Science">
        <title>The Paleozoic origin of enzymatic lignin decomposition reconstructed from 31 fungal genomes.</title>
        <authorList>
            <person name="Floudas D."/>
            <person name="Binder M."/>
            <person name="Riley R."/>
            <person name="Barry K."/>
            <person name="Blanchette R.A."/>
            <person name="Henrissat B."/>
            <person name="Martinez A.T."/>
            <person name="Otillar R."/>
            <person name="Spatafora J.W."/>
            <person name="Yadav J.S."/>
            <person name="Aerts A."/>
            <person name="Benoit I."/>
            <person name="Boyd A."/>
            <person name="Carlson A."/>
            <person name="Copeland A."/>
            <person name="Coutinho P.M."/>
            <person name="de Vries R.P."/>
            <person name="Ferreira P."/>
            <person name="Findley K."/>
            <person name="Foster B."/>
            <person name="Gaskell J."/>
            <person name="Glotzer D."/>
            <person name="Gorecki P."/>
            <person name="Heitman J."/>
            <person name="Hesse C."/>
            <person name="Hori C."/>
            <person name="Igarashi K."/>
            <person name="Jurgens J.A."/>
            <person name="Kallen N."/>
            <person name="Kersten P."/>
            <person name="Kohler A."/>
            <person name="Kuees U."/>
            <person name="Kumar T.K.A."/>
            <person name="Kuo A."/>
            <person name="LaButti K."/>
            <person name="Larrondo L.F."/>
            <person name="Lindquist E."/>
            <person name="Ling A."/>
            <person name="Lombard V."/>
            <person name="Lucas S."/>
            <person name="Lundell T."/>
            <person name="Martin R."/>
            <person name="McLaughlin D.J."/>
            <person name="Morgenstern I."/>
            <person name="Morin E."/>
            <person name="Murat C."/>
            <person name="Nagy L.G."/>
            <person name="Nolan M."/>
            <person name="Ohm R.A."/>
            <person name="Patyshakuliyeva A."/>
            <person name="Rokas A."/>
            <person name="Ruiz-Duenas F.J."/>
            <person name="Sabat G."/>
            <person name="Salamov A."/>
            <person name="Samejima M."/>
            <person name="Schmutz J."/>
            <person name="Slot J.C."/>
            <person name="St John F."/>
            <person name="Stenlid J."/>
            <person name="Sun H."/>
            <person name="Sun S."/>
            <person name="Syed K."/>
            <person name="Tsang A."/>
            <person name="Wiebenga A."/>
            <person name="Young D."/>
            <person name="Pisabarro A."/>
            <person name="Eastwood D.C."/>
            <person name="Martin F."/>
            <person name="Cullen D."/>
            <person name="Grigoriev I.V."/>
            <person name="Hibbett D.S."/>
        </authorList>
    </citation>
    <scope>NUCLEOTIDE SEQUENCE [LARGE SCALE GENOMIC DNA]</scope>
    <source>
        <strain evidence="1 2">ATCC 11539</strain>
    </source>
</reference>
<name>S7Q0Z7_GLOTA</name>
<dbReference type="EMBL" id="KB469305">
    <property type="protein sequence ID" value="EPQ53616.1"/>
    <property type="molecule type" value="Genomic_DNA"/>
</dbReference>
<organism evidence="1 2">
    <name type="scientific">Gloeophyllum trabeum (strain ATCC 11539 / FP-39264 / Madison 617)</name>
    <name type="common">Brown rot fungus</name>
    <dbReference type="NCBI Taxonomy" id="670483"/>
    <lineage>
        <taxon>Eukaryota</taxon>
        <taxon>Fungi</taxon>
        <taxon>Dikarya</taxon>
        <taxon>Basidiomycota</taxon>
        <taxon>Agaricomycotina</taxon>
        <taxon>Agaricomycetes</taxon>
        <taxon>Gloeophyllales</taxon>
        <taxon>Gloeophyllaceae</taxon>
        <taxon>Gloeophyllum</taxon>
    </lineage>
</organism>
<evidence type="ECO:0000313" key="1">
    <source>
        <dbReference type="EMBL" id="EPQ53616.1"/>
    </source>
</evidence>
<evidence type="ECO:0000313" key="2">
    <source>
        <dbReference type="Proteomes" id="UP000030669"/>
    </source>
</evidence>
<dbReference type="KEGG" id="gtr:GLOTRDRAFT_111719"/>
<keyword evidence="2" id="KW-1185">Reference proteome</keyword>
<sequence>MEDGNVRVWEVQLSPVIGAEPSVDEDDGACRGCLREMVSRVDYAPATCGFSVIKGVDVWFLDEEDVPVTVEVFAVEEIECCVD</sequence>
<dbReference type="RefSeq" id="XP_007867926.1">
    <property type="nucleotide sequence ID" value="XM_007869735.1"/>
</dbReference>
<dbReference type="AlphaFoldDB" id="S7Q0Z7"/>
<accession>S7Q0Z7</accession>
<dbReference type="HOGENOM" id="CLU_2542794_0_0_1"/>
<proteinExistence type="predicted"/>
<dbReference type="Proteomes" id="UP000030669">
    <property type="component" value="Unassembled WGS sequence"/>
</dbReference>
<dbReference type="GeneID" id="19299433"/>
<gene>
    <name evidence="1" type="ORF">GLOTRDRAFT_111719</name>
</gene>